<evidence type="ECO:0000313" key="2">
    <source>
        <dbReference type="EMBL" id="MBB2902566.1"/>
    </source>
</evidence>
<proteinExistence type="predicted"/>
<evidence type="ECO:0000313" key="3">
    <source>
        <dbReference type="Proteomes" id="UP000533269"/>
    </source>
</evidence>
<organism evidence="2 3">
    <name type="scientific">Kineococcus radiotolerans</name>
    <dbReference type="NCBI Taxonomy" id="131568"/>
    <lineage>
        <taxon>Bacteria</taxon>
        <taxon>Bacillati</taxon>
        <taxon>Actinomycetota</taxon>
        <taxon>Actinomycetes</taxon>
        <taxon>Kineosporiales</taxon>
        <taxon>Kineosporiaceae</taxon>
        <taxon>Kineococcus</taxon>
    </lineage>
</organism>
<reference evidence="2 3" key="1">
    <citation type="submission" date="2020-08" db="EMBL/GenBank/DDBJ databases">
        <title>The Agave Microbiome: Exploring the role of microbial communities in plant adaptations to desert environments.</title>
        <authorList>
            <person name="Partida-Martinez L.P."/>
        </authorList>
    </citation>
    <scope>NUCLEOTIDE SEQUENCE [LARGE SCALE GENOMIC DNA]</scope>
    <source>
        <strain evidence="2 3">AS2.23</strain>
    </source>
</reference>
<name>A0A7W4XXY4_KINRA</name>
<feature type="region of interest" description="Disordered" evidence="1">
    <location>
        <begin position="1"/>
        <end position="40"/>
    </location>
</feature>
<comment type="caution">
    <text evidence="2">The sequence shown here is derived from an EMBL/GenBank/DDBJ whole genome shotgun (WGS) entry which is preliminary data.</text>
</comment>
<feature type="compositionally biased region" description="Basic and acidic residues" evidence="1">
    <location>
        <begin position="22"/>
        <end position="40"/>
    </location>
</feature>
<protein>
    <submittedName>
        <fullName evidence="2">Uncharacterized protein</fullName>
    </submittedName>
</protein>
<accession>A0A7W4XXY4</accession>
<reference evidence="2 3" key="2">
    <citation type="submission" date="2020-08" db="EMBL/GenBank/DDBJ databases">
        <authorList>
            <person name="Partida-Martinez L."/>
            <person name="Huntemann M."/>
            <person name="Clum A."/>
            <person name="Wang J."/>
            <person name="Palaniappan K."/>
            <person name="Ritter S."/>
            <person name="Chen I.-M."/>
            <person name="Stamatis D."/>
            <person name="Reddy T."/>
            <person name="O'Malley R."/>
            <person name="Daum C."/>
            <person name="Shapiro N."/>
            <person name="Ivanova N."/>
            <person name="Kyrpides N."/>
            <person name="Woyke T."/>
        </authorList>
    </citation>
    <scope>NUCLEOTIDE SEQUENCE [LARGE SCALE GENOMIC DNA]</scope>
    <source>
        <strain evidence="2 3">AS2.23</strain>
    </source>
</reference>
<evidence type="ECO:0000256" key="1">
    <source>
        <dbReference type="SAM" id="MobiDB-lite"/>
    </source>
</evidence>
<dbReference type="AlphaFoldDB" id="A0A7W4XXY4"/>
<dbReference type="EMBL" id="JACHVY010000003">
    <property type="protein sequence ID" value="MBB2902566.1"/>
    <property type="molecule type" value="Genomic_DNA"/>
</dbReference>
<gene>
    <name evidence="2" type="ORF">FHR75_003397</name>
</gene>
<dbReference type="RefSeq" id="WP_260150687.1">
    <property type="nucleotide sequence ID" value="NZ_JACHVY010000003.1"/>
</dbReference>
<dbReference type="Proteomes" id="UP000533269">
    <property type="component" value="Unassembled WGS sequence"/>
</dbReference>
<sequence>MSSQPFDPADPPVPELEVDEDVPPRPEEEVADADRDTPPV</sequence>